<accession>F9WDR9</accession>
<dbReference type="EMBL" id="CAEQ01001902">
    <property type="protein sequence ID" value="CCD15423.1"/>
    <property type="molecule type" value="Genomic_DNA"/>
</dbReference>
<protein>
    <submittedName>
        <fullName evidence="2">WGS project CAEQ00000000 data, annotated contig 2394</fullName>
    </submittedName>
</protein>
<evidence type="ECO:0000313" key="2">
    <source>
        <dbReference type="EMBL" id="CCD15423.1"/>
    </source>
</evidence>
<reference evidence="3" key="1">
    <citation type="submission" date="2011-07" db="EMBL/GenBank/DDBJ databases">
        <title>Divergent evolution of antigenic variation in African trypanosomes.</title>
        <authorList>
            <person name="Jackson A.P."/>
            <person name="Berry A."/>
            <person name="Allison H.C."/>
            <person name="Burton P."/>
            <person name="Anderson J."/>
            <person name="Aslett M."/>
            <person name="Brown R."/>
            <person name="Corton N."/>
            <person name="Harris D."/>
            <person name="Hauser H."/>
            <person name="Gamble J."/>
            <person name="Gilderthorp R."/>
            <person name="McQuillan J."/>
            <person name="Quail M.A."/>
            <person name="Sanders M."/>
            <person name="Van Tonder A."/>
            <person name="Ginger M.L."/>
            <person name="Donelson J.E."/>
            <person name="Field M.C."/>
            <person name="Barry J.D."/>
            <person name="Berriman M."/>
            <person name="Hertz-Fowler C."/>
        </authorList>
    </citation>
    <scope>NUCLEOTIDE SEQUENCE [LARGE SCALE GENOMIC DNA]</scope>
    <source>
        <strain evidence="3">IL3000</strain>
    </source>
</reference>
<proteinExistence type="predicted"/>
<dbReference type="OMA" id="VHRWSTA"/>
<feature type="region of interest" description="Disordered" evidence="1">
    <location>
        <begin position="420"/>
        <end position="446"/>
    </location>
</feature>
<evidence type="ECO:0000313" key="3">
    <source>
        <dbReference type="Proteomes" id="UP000000702"/>
    </source>
</evidence>
<gene>
    <name evidence="2" type="ORF">TCIL3000_0_59450</name>
</gene>
<keyword evidence="3" id="KW-1185">Reference proteome</keyword>
<dbReference type="VEuPathDB" id="TriTrypDB:TcIL3000_0_59450"/>
<evidence type="ECO:0000256" key="1">
    <source>
        <dbReference type="SAM" id="MobiDB-lite"/>
    </source>
</evidence>
<comment type="caution">
    <text evidence="2">The sequence shown here is derived from an EMBL/GenBank/DDBJ whole genome shotgun (WGS) entry which is preliminary data.</text>
</comment>
<reference evidence="2 3" key="2">
    <citation type="journal article" date="2012" name="Proc. Natl. Acad. Sci. U.S.A.">
        <title>Antigenic diversity is generated by distinct evolutionary mechanisms in African trypanosome species.</title>
        <authorList>
            <person name="Jackson A.P."/>
            <person name="Berry A."/>
            <person name="Aslett M."/>
            <person name="Allison H.C."/>
            <person name="Burton P."/>
            <person name="Vavrova-Anderson J."/>
            <person name="Brown R."/>
            <person name="Browne H."/>
            <person name="Corton N."/>
            <person name="Hauser H."/>
            <person name="Gamble J."/>
            <person name="Gilderthorp R."/>
            <person name="Marcello L."/>
            <person name="McQuillan J."/>
            <person name="Otto T.D."/>
            <person name="Quail M.A."/>
            <person name="Sanders M.J."/>
            <person name="van Tonder A."/>
            <person name="Ginger M.L."/>
            <person name="Field M.C."/>
            <person name="Barry J.D."/>
            <person name="Hertz-Fowler C."/>
            <person name="Berriman M."/>
        </authorList>
    </citation>
    <scope>NUCLEOTIDE SEQUENCE [LARGE SCALE GENOMIC DNA]</scope>
    <source>
        <strain evidence="2 3">IL3000</strain>
    </source>
</reference>
<name>F9WDR9_TRYCI</name>
<dbReference type="AlphaFoldDB" id="F9WDR9"/>
<dbReference type="Proteomes" id="UP000000702">
    <property type="component" value="Unassembled WGS sequence"/>
</dbReference>
<organism evidence="2 3">
    <name type="scientific">Trypanosoma congolense (strain IL3000)</name>
    <dbReference type="NCBI Taxonomy" id="1068625"/>
    <lineage>
        <taxon>Eukaryota</taxon>
        <taxon>Discoba</taxon>
        <taxon>Euglenozoa</taxon>
        <taxon>Kinetoplastea</taxon>
        <taxon>Metakinetoplastina</taxon>
        <taxon>Trypanosomatida</taxon>
        <taxon>Trypanosomatidae</taxon>
        <taxon>Trypanosoma</taxon>
        <taxon>Nannomonas</taxon>
    </lineage>
</organism>
<sequence length="514" mass="57129">MLCSSLLRRSLLRQQVDAVRRTPAYLRHAPPGLYITCDFERNQRHITLLVDASSEREPPLTNGIHLLASSGSDDISFREARSILFGSPAVHNNAEATCVVDGALKSALTVNHMALPFDGIQAFVIPEFNPLISHIVKELLTRLPHLRIACSPLTAAFLSDKEFFNGVVKALCQNDPSLSSQVVTFANVAQESLVPLEGGSTLPALGEGRKLQMSDGDLTETRERWRRERKNKLKHFESYALFMYDPAFQAVHIPSTSAVRVPWAPLVVPEVDPMALLVMPDFFSANAHNASPLLEVWRLREQSKRVLTALRKFPETQRVLTTAYGEIPGGVTGYVEQLQQTVEKLEELRNAFGTHLATDTERDMKKWSSRIGDEVLAKCLVTRTTATKTEQKVMEAYKEWVSGAYCDKIARAIAHASAVLPPDPEPKVRSTTTASPSHPSAVKGANHTTSTQELRCHFEKQGMASLCPVLEKENIDVAVFLAMTPKDFKDVFKATFGLTKKMQMLQEELRASQQ</sequence>
<feature type="compositionally biased region" description="Low complexity" evidence="1">
    <location>
        <begin position="430"/>
        <end position="441"/>
    </location>
</feature>